<evidence type="ECO:0000313" key="2">
    <source>
        <dbReference type="EMBL" id="GID70538.1"/>
    </source>
</evidence>
<dbReference type="Gene3D" id="3.40.50.720">
    <property type="entry name" value="NAD(P)-binding Rossmann-like Domain"/>
    <property type="match status" value="1"/>
</dbReference>
<evidence type="ECO:0000259" key="1">
    <source>
        <dbReference type="Pfam" id="PF01370"/>
    </source>
</evidence>
<dbReference type="PANTHER" id="PTHR48079:SF6">
    <property type="entry name" value="NAD(P)-BINDING DOMAIN-CONTAINING PROTEIN-RELATED"/>
    <property type="match status" value="1"/>
</dbReference>
<proteinExistence type="predicted"/>
<dbReference type="GO" id="GO:0005737">
    <property type="term" value="C:cytoplasm"/>
    <property type="evidence" value="ECO:0007669"/>
    <property type="project" value="TreeGrafter"/>
</dbReference>
<dbReference type="SUPFAM" id="SSF51735">
    <property type="entry name" value="NAD(P)-binding Rossmann-fold domains"/>
    <property type="match status" value="1"/>
</dbReference>
<dbReference type="InterPro" id="IPR001509">
    <property type="entry name" value="Epimerase_deHydtase"/>
</dbReference>
<comment type="caution">
    <text evidence="2">The sequence shown here is derived from an EMBL/GenBank/DDBJ whole genome shotgun (WGS) entry which is preliminary data.</text>
</comment>
<keyword evidence="3" id="KW-1185">Reference proteome</keyword>
<dbReference type="Proteomes" id="UP000619479">
    <property type="component" value="Unassembled WGS sequence"/>
</dbReference>
<organism evidence="2 3">
    <name type="scientific">Actinoplanes cyaneus</name>
    <dbReference type="NCBI Taxonomy" id="52696"/>
    <lineage>
        <taxon>Bacteria</taxon>
        <taxon>Bacillati</taxon>
        <taxon>Actinomycetota</taxon>
        <taxon>Actinomycetes</taxon>
        <taxon>Micromonosporales</taxon>
        <taxon>Micromonosporaceae</taxon>
        <taxon>Actinoplanes</taxon>
    </lineage>
</organism>
<gene>
    <name evidence="2" type="ORF">Acy02nite_84190</name>
</gene>
<reference evidence="2" key="1">
    <citation type="submission" date="2021-01" db="EMBL/GenBank/DDBJ databases">
        <title>Whole genome shotgun sequence of Actinoplanes cyaneus NBRC 14990.</title>
        <authorList>
            <person name="Komaki H."/>
            <person name="Tamura T."/>
        </authorList>
    </citation>
    <scope>NUCLEOTIDE SEQUENCE</scope>
    <source>
        <strain evidence="2">NBRC 14990</strain>
    </source>
</reference>
<protein>
    <submittedName>
        <fullName evidence="2">NAD-dependent epimerase</fullName>
    </submittedName>
</protein>
<name>A0A919MAH6_9ACTN</name>
<evidence type="ECO:0000313" key="3">
    <source>
        <dbReference type="Proteomes" id="UP000619479"/>
    </source>
</evidence>
<dbReference type="InterPro" id="IPR036291">
    <property type="entry name" value="NAD(P)-bd_dom_sf"/>
</dbReference>
<dbReference type="InterPro" id="IPR051783">
    <property type="entry name" value="NAD(P)-dependent_oxidoreduct"/>
</dbReference>
<accession>A0A919MAH6</accession>
<sequence>MSIDRLRVLITGGTGFIGTHTVRAALAAGHHVRVLARDPRGVPRALGERIEVVQGDATVRADAERAADGCDALVHAAGRYSFDRRDARALEPANVVATEVMLAAARSAGLDPIVHVSTFGVLRATGGGAAHTGSPVDEPREAYLASKARAERIARDHQRDGAPVVITYPLASLGPGDDRLGDQVRRVRDVLSGRMPIWPGGGFPIGDVRDVGRLHAALLRPGLGARRFIAPGRYVTTREYLGALRTATGRSLPAVHLPASLLVPVGALADAAQRLLPVTLPVSYGSIYVCGHAPRVDNRATTDLLGDPGRTLAETMTDTVTWLAATGAVTPRQAGDRPVAARR</sequence>
<dbReference type="RefSeq" id="WP_203754488.1">
    <property type="nucleotide sequence ID" value="NZ_BAAAUC010000014.1"/>
</dbReference>
<dbReference type="PANTHER" id="PTHR48079">
    <property type="entry name" value="PROTEIN YEEZ"/>
    <property type="match status" value="1"/>
</dbReference>
<dbReference type="GO" id="GO:0004029">
    <property type="term" value="F:aldehyde dehydrogenase (NAD+) activity"/>
    <property type="evidence" value="ECO:0007669"/>
    <property type="project" value="TreeGrafter"/>
</dbReference>
<dbReference type="AlphaFoldDB" id="A0A919MAH6"/>
<feature type="domain" description="NAD-dependent epimerase/dehydratase" evidence="1">
    <location>
        <begin position="8"/>
        <end position="220"/>
    </location>
</feature>
<dbReference type="Pfam" id="PF01370">
    <property type="entry name" value="Epimerase"/>
    <property type="match status" value="1"/>
</dbReference>
<dbReference type="EMBL" id="BOMH01000076">
    <property type="protein sequence ID" value="GID70538.1"/>
    <property type="molecule type" value="Genomic_DNA"/>
</dbReference>